<name>A0ABS7Q292_9ACTN</name>
<organism evidence="1 2">
    <name type="scientific">Actinacidiphila acidipaludis</name>
    <dbReference type="NCBI Taxonomy" id="2873382"/>
    <lineage>
        <taxon>Bacteria</taxon>
        <taxon>Bacillati</taxon>
        <taxon>Actinomycetota</taxon>
        <taxon>Actinomycetes</taxon>
        <taxon>Kitasatosporales</taxon>
        <taxon>Streptomycetaceae</taxon>
        <taxon>Actinacidiphila</taxon>
    </lineage>
</organism>
<keyword evidence="2" id="KW-1185">Reference proteome</keyword>
<dbReference type="InterPro" id="IPR027417">
    <property type="entry name" value="P-loop_NTPase"/>
</dbReference>
<sequence>MEEPAAYTVVTLGPSGAGKTVYLAALWQTLKVHHPGLLCHLSLDDVRKENRLEEVFRQVADPGPDWPPSTLPGDIPEWVFSCKVISPHGQFTAMKVRYIDYAGESLTGVRDGGASQEFVDTLREADALLGLLDGRRILEMMRGESDFLDQMSRTFLLMQNSTGPIHFVITKWDLLAGHYTLEQIRERLMRHPHFSSLVASRRTWKTRRMAVPPGRIRLLPVSSVGLEFAFLDSTGEMRKRANRRPEPYNVDLAFGAVLPDLLARAYEVAAEERRRTGAGATAGSRGAIRRTFTAGVATPLSALLSSRGIQVPVHMLAGFLTATSSLAGRALDVPPSELRKARRLQRSFRRRSVNAVRDDMSAAHFVLHRTVRLLNDVEQRPENRGTRLT</sequence>
<gene>
    <name evidence="1" type="ORF">K7862_06295</name>
</gene>
<dbReference type="SUPFAM" id="SSF52540">
    <property type="entry name" value="P-loop containing nucleoside triphosphate hydrolases"/>
    <property type="match status" value="1"/>
</dbReference>
<dbReference type="RefSeq" id="WP_222961410.1">
    <property type="nucleotide sequence ID" value="NZ_JAINZZ010000005.1"/>
</dbReference>
<dbReference type="EMBL" id="JAINZZ010000005">
    <property type="protein sequence ID" value="MBY8877253.1"/>
    <property type="molecule type" value="Genomic_DNA"/>
</dbReference>
<evidence type="ECO:0000313" key="2">
    <source>
        <dbReference type="Proteomes" id="UP000778578"/>
    </source>
</evidence>
<proteinExistence type="predicted"/>
<dbReference type="Proteomes" id="UP000778578">
    <property type="component" value="Unassembled WGS sequence"/>
</dbReference>
<reference evidence="1 2" key="1">
    <citation type="submission" date="2021-08" db="EMBL/GenBank/DDBJ databases">
        <title>WGS of actinomycetes from Thailand.</title>
        <authorList>
            <person name="Thawai C."/>
        </authorList>
    </citation>
    <scope>NUCLEOTIDE SEQUENCE [LARGE SCALE GENOMIC DNA]</scope>
    <source>
        <strain evidence="1 2">PLK6-54</strain>
    </source>
</reference>
<accession>A0ABS7Q292</accession>
<evidence type="ECO:0000313" key="1">
    <source>
        <dbReference type="EMBL" id="MBY8877253.1"/>
    </source>
</evidence>
<protein>
    <submittedName>
        <fullName evidence="1">Uncharacterized protein</fullName>
    </submittedName>
</protein>
<comment type="caution">
    <text evidence="1">The sequence shown here is derived from an EMBL/GenBank/DDBJ whole genome shotgun (WGS) entry which is preliminary data.</text>
</comment>